<feature type="transmembrane region" description="Helical" evidence="7">
    <location>
        <begin position="84"/>
        <end position="104"/>
    </location>
</feature>
<dbReference type="EMBL" id="CP034550">
    <property type="protein sequence ID" value="QFZ18303.1"/>
    <property type="molecule type" value="Genomic_DNA"/>
</dbReference>
<dbReference type="PANTHER" id="PTHR42718">
    <property type="entry name" value="MAJOR FACILITATOR SUPERFAMILY MULTIDRUG TRANSPORTER MFSC"/>
    <property type="match status" value="1"/>
</dbReference>
<feature type="transmembrane region" description="Helical" evidence="7">
    <location>
        <begin position="398"/>
        <end position="420"/>
    </location>
</feature>
<dbReference type="PRINTS" id="PR01036">
    <property type="entry name" value="TCRTETB"/>
</dbReference>
<evidence type="ECO:0000256" key="2">
    <source>
        <dbReference type="ARBA" id="ARBA00022448"/>
    </source>
</evidence>
<feature type="transmembrane region" description="Helical" evidence="7">
    <location>
        <begin position="141"/>
        <end position="160"/>
    </location>
</feature>
<dbReference type="Gene3D" id="1.20.1250.20">
    <property type="entry name" value="MFS general substrate transporter like domains"/>
    <property type="match status" value="2"/>
</dbReference>
<feature type="domain" description="Major facilitator superfamily (MFS) profile" evidence="8">
    <location>
        <begin position="18"/>
        <end position="456"/>
    </location>
</feature>
<dbReference type="SUPFAM" id="SSF103473">
    <property type="entry name" value="MFS general substrate transporter"/>
    <property type="match status" value="1"/>
</dbReference>
<keyword evidence="2" id="KW-0813">Transport</keyword>
<dbReference type="AlphaFoldDB" id="A0A5Q0GWN4"/>
<feature type="transmembrane region" description="Helical" evidence="7">
    <location>
        <begin position="269"/>
        <end position="292"/>
    </location>
</feature>
<evidence type="ECO:0000256" key="5">
    <source>
        <dbReference type="ARBA" id="ARBA00022989"/>
    </source>
</evidence>
<comment type="subcellular location">
    <subcellularLocation>
        <location evidence="1">Cell membrane</location>
        <topology evidence="1">Multi-pass membrane protein</topology>
    </subcellularLocation>
</comment>
<accession>A0A5Q0GWN4</accession>
<sequence length="471" mass="46867">MANPAPTGDPLPRRTAAAVFALSLASFVVMVDSTVVQVMLPALMAELGAGLAGVLWVANGFTLVYGVLLLPAARLGDVHGRRNVLVVGLAVFLVGSLVCGAAPALPPLVLGRVVQAVGGALIVPQVLGMIALAVPGHRRGLAFGFVSASMALAAVVGPVLGGAVVSFAGWRWVFLANAPGCALAVAAVLWASPGREPRHGRELDAVGTLLAMGGLGAVVYGCVAAGRSAGGAVPAAVGAVLLVVFVLWERDRPEALVPVRLFGVRAFSVALWLGVLQFVLMSGLMLVVALEVQAVRGGTAFETGLALLPMAVLAGVASPFAGHATDRWGGRPVITCGFLAVGTGVAWAAAVPSLVGPLAVVGLGVGLLMGPISTEVVRDLPERLVNTGSGVLATGRQVAGALGVAVVGAVLQTAAAAGGGVDPVRFAAAERVALVLLGVLAAVGAVGAWFLPGRSGREDRAVVPGRAVGSG</sequence>
<feature type="transmembrane region" description="Helical" evidence="7">
    <location>
        <begin position="304"/>
        <end position="321"/>
    </location>
</feature>
<protein>
    <submittedName>
        <fullName evidence="9">DHA2 family efflux MFS transporter permease subunit</fullName>
    </submittedName>
</protein>
<dbReference type="NCBIfam" id="TIGR00711">
    <property type="entry name" value="efflux_EmrB"/>
    <property type="match status" value="1"/>
</dbReference>
<proteinExistence type="predicted"/>
<feature type="transmembrane region" description="Helical" evidence="7">
    <location>
        <begin position="356"/>
        <end position="377"/>
    </location>
</feature>
<dbReference type="PROSITE" id="PS50850">
    <property type="entry name" value="MFS"/>
    <property type="match status" value="1"/>
</dbReference>
<name>A0A5Q0GWN4_SACSY</name>
<dbReference type="InterPro" id="IPR020846">
    <property type="entry name" value="MFS_dom"/>
</dbReference>
<keyword evidence="3" id="KW-1003">Cell membrane</keyword>
<evidence type="ECO:0000313" key="10">
    <source>
        <dbReference type="Proteomes" id="UP000325787"/>
    </source>
</evidence>
<dbReference type="RefSeq" id="WP_153278046.1">
    <property type="nucleotide sequence ID" value="NZ_CP034550.1"/>
</dbReference>
<evidence type="ECO:0000256" key="6">
    <source>
        <dbReference type="ARBA" id="ARBA00023136"/>
    </source>
</evidence>
<feature type="transmembrane region" description="Helical" evidence="7">
    <location>
        <begin position="432"/>
        <end position="451"/>
    </location>
</feature>
<dbReference type="GO" id="GO:0022857">
    <property type="term" value="F:transmembrane transporter activity"/>
    <property type="evidence" value="ECO:0007669"/>
    <property type="project" value="InterPro"/>
</dbReference>
<dbReference type="Proteomes" id="UP000325787">
    <property type="component" value="Chromosome"/>
</dbReference>
<dbReference type="InterPro" id="IPR036259">
    <property type="entry name" value="MFS_trans_sf"/>
</dbReference>
<evidence type="ECO:0000256" key="1">
    <source>
        <dbReference type="ARBA" id="ARBA00004651"/>
    </source>
</evidence>
<feature type="transmembrane region" description="Helical" evidence="7">
    <location>
        <begin position="232"/>
        <end position="248"/>
    </location>
</feature>
<feature type="transmembrane region" description="Helical" evidence="7">
    <location>
        <begin position="172"/>
        <end position="191"/>
    </location>
</feature>
<dbReference type="GO" id="GO:0005886">
    <property type="term" value="C:plasma membrane"/>
    <property type="evidence" value="ECO:0007669"/>
    <property type="project" value="UniProtKB-SubCell"/>
</dbReference>
<keyword evidence="10" id="KW-1185">Reference proteome</keyword>
<evidence type="ECO:0000259" key="8">
    <source>
        <dbReference type="PROSITE" id="PS50850"/>
    </source>
</evidence>
<keyword evidence="4 7" id="KW-0812">Transmembrane</keyword>
<dbReference type="InterPro" id="IPR011701">
    <property type="entry name" value="MFS"/>
</dbReference>
<dbReference type="OrthoDB" id="3392002at2"/>
<feature type="transmembrane region" description="Helical" evidence="7">
    <location>
        <begin position="49"/>
        <end position="72"/>
    </location>
</feature>
<keyword evidence="6 7" id="KW-0472">Membrane</keyword>
<reference evidence="10" key="1">
    <citation type="journal article" date="2021" name="Curr. Microbiol.">
        <title>Complete genome of nocamycin-producing strain Saccharothrix syringae NRRL B-16468 reveals the biosynthetic potential for secondary metabolites.</title>
        <authorList>
            <person name="Mo X."/>
            <person name="Yang S."/>
        </authorList>
    </citation>
    <scope>NUCLEOTIDE SEQUENCE [LARGE SCALE GENOMIC DNA]</scope>
    <source>
        <strain evidence="10">ATCC 51364 / DSM 43886 / JCM 6844 / KCTC 9398 / NBRC 14523 / NRRL B-16468 / INA 2240</strain>
    </source>
</reference>
<dbReference type="Pfam" id="PF07690">
    <property type="entry name" value="MFS_1"/>
    <property type="match status" value="1"/>
</dbReference>
<dbReference type="KEGG" id="ssyi:EKG83_13145"/>
<feature type="transmembrane region" description="Helical" evidence="7">
    <location>
        <begin position="333"/>
        <end position="350"/>
    </location>
</feature>
<evidence type="ECO:0000313" key="9">
    <source>
        <dbReference type="EMBL" id="QFZ18303.1"/>
    </source>
</evidence>
<gene>
    <name evidence="9" type="ORF">EKG83_13145</name>
</gene>
<evidence type="ECO:0000256" key="3">
    <source>
        <dbReference type="ARBA" id="ARBA00022475"/>
    </source>
</evidence>
<keyword evidence="5 7" id="KW-1133">Transmembrane helix</keyword>
<feature type="transmembrane region" description="Helical" evidence="7">
    <location>
        <begin position="116"/>
        <end position="134"/>
    </location>
</feature>
<evidence type="ECO:0000256" key="4">
    <source>
        <dbReference type="ARBA" id="ARBA00022692"/>
    </source>
</evidence>
<feature type="transmembrane region" description="Helical" evidence="7">
    <location>
        <begin position="203"/>
        <end position="226"/>
    </location>
</feature>
<dbReference type="PANTHER" id="PTHR42718:SF46">
    <property type="entry name" value="BLR6921 PROTEIN"/>
    <property type="match status" value="1"/>
</dbReference>
<evidence type="ECO:0000256" key="7">
    <source>
        <dbReference type="SAM" id="Phobius"/>
    </source>
</evidence>
<organism evidence="9 10">
    <name type="scientific">Saccharothrix syringae</name>
    <name type="common">Nocardiopsis syringae</name>
    <dbReference type="NCBI Taxonomy" id="103733"/>
    <lineage>
        <taxon>Bacteria</taxon>
        <taxon>Bacillati</taxon>
        <taxon>Actinomycetota</taxon>
        <taxon>Actinomycetes</taxon>
        <taxon>Pseudonocardiales</taxon>
        <taxon>Pseudonocardiaceae</taxon>
        <taxon>Saccharothrix</taxon>
    </lineage>
</organism>
<dbReference type="InterPro" id="IPR004638">
    <property type="entry name" value="EmrB-like"/>
</dbReference>